<dbReference type="AlphaFoldDB" id="A0A0H5C8Y9"/>
<dbReference type="InterPro" id="IPR013946">
    <property type="entry name" value="NCA2-like"/>
</dbReference>
<comment type="subcellular location">
    <subcellularLocation>
        <location evidence="1">Mitochondrion membrane</location>
        <topology evidence="1">Multi-pass membrane protein</topology>
    </subcellularLocation>
</comment>
<dbReference type="GO" id="GO:0005741">
    <property type="term" value="C:mitochondrial outer membrane"/>
    <property type="evidence" value="ECO:0007669"/>
    <property type="project" value="TreeGrafter"/>
</dbReference>
<dbReference type="EMBL" id="CDQK01000007">
    <property type="protein sequence ID" value="CEP24835.1"/>
    <property type="molecule type" value="Genomic_DNA"/>
</dbReference>
<organism evidence="7 8">
    <name type="scientific">Cyberlindnera jadinii (strain ATCC 18201 / CBS 1600 / BCRC 20928 / JCM 3617 / NBRC 0987 / NRRL Y-1542)</name>
    <name type="common">Torula yeast</name>
    <name type="synonym">Candida utilis</name>
    <dbReference type="NCBI Taxonomy" id="983966"/>
    <lineage>
        <taxon>Eukaryota</taxon>
        <taxon>Fungi</taxon>
        <taxon>Dikarya</taxon>
        <taxon>Ascomycota</taxon>
        <taxon>Saccharomycotina</taxon>
        <taxon>Saccharomycetes</taxon>
        <taxon>Phaffomycetales</taxon>
        <taxon>Phaffomycetaceae</taxon>
        <taxon>Cyberlindnera</taxon>
    </lineage>
</organism>
<evidence type="ECO:0000256" key="1">
    <source>
        <dbReference type="ARBA" id="ARBA00004225"/>
    </source>
</evidence>
<evidence type="ECO:0000256" key="6">
    <source>
        <dbReference type="SAM" id="Coils"/>
    </source>
</evidence>
<evidence type="ECO:0000256" key="5">
    <source>
        <dbReference type="ARBA" id="ARBA00023136"/>
    </source>
</evidence>
<dbReference type="Pfam" id="PF08637">
    <property type="entry name" value="NCA2"/>
    <property type="match status" value="1"/>
</dbReference>
<keyword evidence="4" id="KW-0496">Mitochondrion</keyword>
<reference evidence="8" key="1">
    <citation type="journal article" date="2015" name="J. Biotechnol.">
        <title>The structure of the Cyberlindnera jadinii genome and its relation to Candida utilis analyzed by the occurrence of single nucleotide polymorphisms.</title>
        <authorList>
            <person name="Rupp O."/>
            <person name="Brinkrolf K."/>
            <person name="Buerth C."/>
            <person name="Kunigo M."/>
            <person name="Schneider J."/>
            <person name="Jaenicke S."/>
            <person name="Goesmann A."/>
            <person name="Puehler A."/>
            <person name="Jaeger K.-E."/>
            <person name="Ernst J.F."/>
        </authorList>
    </citation>
    <scope>NUCLEOTIDE SEQUENCE [LARGE SCALE GENOMIC DNA]</scope>
    <source>
        <strain evidence="8">ATCC 18201 / CBS 1600 / BCRC 20928 / JCM 3617 / NBRC 0987 / NRRL Y-1542</strain>
    </source>
</reference>
<keyword evidence="5" id="KW-0472">Membrane</keyword>
<feature type="coiled-coil region" evidence="6">
    <location>
        <begin position="557"/>
        <end position="584"/>
    </location>
</feature>
<evidence type="ECO:0000256" key="4">
    <source>
        <dbReference type="ARBA" id="ARBA00023128"/>
    </source>
</evidence>
<accession>A0A0H5C8Y9</accession>
<evidence type="ECO:0000256" key="3">
    <source>
        <dbReference type="ARBA" id="ARBA00022989"/>
    </source>
</evidence>
<evidence type="ECO:0000313" key="7">
    <source>
        <dbReference type="EMBL" id="CEP24835.1"/>
    </source>
</evidence>
<proteinExistence type="predicted"/>
<keyword evidence="6" id="KW-0175">Coiled coil</keyword>
<dbReference type="PANTHER" id="PTHR28234:SF1">
    <property type="entry name" value="NUCLEAR CONTROL OF ATPASE PROTEIN 2"/>
    <property type="match status" value="1"/>
</dbReference>
<sequence length="643" mass="73140">MAEPVVSYSLLNNFCSLEKCSSQLLDQLTQWNLNNNTGIIQLTSVTPPEKNGEKLPTEQSWTDWDKADLEALEKLSSTVVRLVKIGSKGCTLAELKQLLTPIRGVPKSQQLNDNLYRMSVQYAIVLLYQITLNKLLKSTIPLNNELFYWELTSSTSWRTALYALQTFPSRLTRLFSTVVEDLRPRATSTMEWRQWVHEVTKSVYSNLVINNVRGFTKFVGLSTATPGSLSKMGISYTKIILGSPFMSILHELHCQVQDTQQVHRENAIELGKLLKSLPKDVTLLDDEGCVETINKFNEVLGFLQGDGTDPVETLLQTLEQLPQLFDSWRLKLSHVQRPSLLTRYWPTILLSLLYGPSTIISIVSNRDAIVEFFTHSVWGTITGFYSNWILKPTMNILQTIRHDDNSEISIMSQRSLSSDLDSLKRMVIEYTVENSSEYKNLSNEELSNLTEHLDKMVSTGDLTPLMKNYESDIKHPLKSTISGTLPRALLIQLQKTKVDGAVAMSGIDKLLKSQELVFGIVAASPSLLVLVYTFDALKSYIKRGYVMRNVAQKKVQISRVLNNVERLLIQLQELDQQSELLDEINGSLVLELVSLRQLGMLLVPSYKQKEWIRDINDLIDTDKLKTRLYTVTRIYHVYGTFFQ</sequence>
<evidence type="ECO:0000256" key="2">
    <source>
        <dbReference type="ARBA" id="ARBA00022692"/>
    </source>
</evidence>
<keyword evidence="3" id="KW-1133">Transmembrane helix</keyword>
<evidence type="ECO:0000313" key="8">
    <source>
        <dbReference type="Proteomes" id="UP000038830"/>
    </source>
</evidence>
<dbReference type="Proteomes" id="UP000038830">
    <property type="component" value="Unassembled WGS sequence"/>
</dbReference>
<dbReference type="PANTHER" id="PTHR28234">
    <property type="entry name" value="NUCLEAR CONTROL OF ATPASE PROTEIN 2"/>
    <property type="match status" value="1"/>
</dbReference>
<gene>
    <name evidence="7" type="primary">NCA2</name>
    <name evidence="7" type="ORF">BN1211_5761</name>
</gene>
<keyword evidence="2" id="KW-0812">Transmembrane</keyword>
<name>A0A0H5C8Y9_CYBJN</name>
<protein>
    <submittedName>
        <fullName evidence="7">NCA2 protein</fullName>
    </submittedName>
</protein>